<dbReference type="Ensembl" id="ENSACOT00000022870.1">
    <property type="protein sequence ID" value="ENSACOP00000022092.1"/>
    <property type="gene ID" value="ENSACOG00000015067.1"/>
</dbReference>
<keyword evidence="16" id="KW-1185">Reference proteome</keyword>
<dbReference type="PANTHER" id="PTHR24399">
    <property type="entry name" value="ZINC FINGER AND BTB DOMAIN-CONTAINING"/>
    <property type="match status" value="1"/>
</dbReference>
<feature type="domain" description="C2H2-type" evidence="14">
    <location>
        <begin position="916"/>
        <end position="943"/>
    </location>
</feature>
<evidence type="ECO:0000256" key="8">
    <source>
        <dbReference type="ARBA" id="ARBA00023125"/>
    </source>
</evidence>
<accession>A0A8B9GAH6</accession>
<feature type="domain" description="C2H2-type" evidence="14">
    <location>
        <begin position="944"/>
        <end position="971"/>
    </location>
</feature>
<feature type="domain" description="C2H2-type" evidence="14">
    <location>
        <begin position="556"/>
        <end position="584"/>
    </location>
</feature>
<keyword evidence="10" id="KW-0539">Nucleus</keyword>
<feature type="domain" description="C2H2-type" evidence="14">
    <location>
        <begin position="528"/>
        <end position="555"/>
    </location>
</feature>
<evidence type="ECO:0000256" key="3">
    <source>
        <dbReference type="ARBA" id="ARBA00022723"/>
    </source>
</evidence>
<evidence type="ECO:0000256" key="2">
    <source>
        <dbReference type="ARBA" id="ARBA00006991"/>
    </source>
</evidence>
<dbReference type="GO" id="GO:0001817">
    <property type="term" value="P:regulation of cytokine production"/>
    <property type="evidence" value="ECO:0007669"/>
    <property type="project" value="TreeGrafter"/>
</dbReference>
<dbReference type="Pfam" id="PF00651">
    <property type="entry name" value="BTB"/>
    <property type="match status" value="1"/>
</dbReference>
<dbReference type="PANTHER" id="PTHR24399:SF23">
    <property type="entry name" value="C2H2-TYPE DOMAIN-CONTAINING PROTEIN"/>
    <property type="match status" value="1"/>
</dbReference>
<feature type="compositionally biased region" description="Low complexity" evidence="12">
    <location>
        <begin position="637"/>
        <end position="649"/>
    </location>
</feature>
<keyword evidence="8" id="KW-0238">DNA-binding</keyword>
<dbReference type="Gene3D" id="3.30.160.60">
    <property type="entry name" value="Classic Zinc Finger"/>
    <property type="match status" value="11"/>
</dbReference>
<evidence type="ECO:0000256" key="4">
    <source>
        <dbReference type="ARBA" id="ARBA00022737"/>
    </source>
</evidence>
<dbReference type="SUPFAM" id="SSF57667">
    <property type="entry name" value="beta-beta-alpha zinc fingers"/>
    <property type="match status" value="7"/>
</dbReference>
<dbReference type="FunFam" id="3.30.160.60:FF:004271">
    <property type="match status" value="1"/>
</dbReference>
<evidence type="ECO:0000256" key="9">
    <source>
        <dbReference type="ARBA" id="ARBA00023163"/>
    </source>
</evidence>
<dbReference type="Gene3D" id="3.30.710.10">
    <property type="entry name" value="Potassium Channel Kv1.1, Chain A"/>
    <property type="match status" value="1"/>
</dbReference>
<feature type="domain" description="C2H2-type" evidence="14">
    <location>
        <begin position="773"/>
        <end position="801"/>
    </location>
</feature>
<dbReference type="AlphaFoldDB" id="A0A8B9GAH6"/>
<keyword evidence="4" id="KW-0677">Repeat</keyword>
<dbReference type="PROSITE" id="PS50157">
    <property type="entry name" value="ZINC_FINGER_C2H2_2"/>
    <property type="match status" value="13"/>
</dbReference>
<proteinExistence type="inferred from homology"/>
<feature type="region of interest" description="Disordered" evidence="12">
    <location>
        <begin position="619"/>
        <end position="724"/>
    </location>
</feature>
<feature type="domain" description="C2H2-type" evidence="14">
    <location>
        <begin position="469"/>
        <end position="497"/>
    </location>
</feature>
<keyword evidence="3" id="KW-0479">Metal-binding</keyword>
<evidence type="ECO:0000256" key="7">
    <source>
        <dbReference type="ARBA" id="ARBA00023015"/>
    </source>
</evidence>
<feature type="domain" description="C2H2-type" evidence="14">
    <location>
        <begin position="802"/>
        <end position="830"/>
    </location>
</feature>
<keyword evidence="5 11" id="KW-0863">Zinc-finger</keyword>
<dbReference type="FunFam" id="3.30.160.60:FF:004075">
    <property type="match status" value="1"/>
</dbReference>
<keyword evidence="7" id="KW-0805">Transcription regulation</keyword>
<name>A0A8B9GAH6_9PSIT</name>
<dbReference type="FunFam" id="3.30.160.60:FF:001443">
    <property type="entry name" value="Zinc finger protein 668"/>
    <property type="match status" value="1"/>
</dbReference>
<feature type="domain" description="C2H2-type" evidence="14">
    <location>
        <begin position="972"/>
        <end position="999"/>
    </location>
</feature>
<feature type="domain" description="C2H2-type" evidence="14">
    <location>
        <begin position="832"/>
        <end position="859"/>
    </location>
</feature>
<feature type="domain" description="C2H2-type" evidence="14">
    <location>
        <begin position="888"/>
        <end position="915"/>
    </location>
</feature>
<keyword evidence="6" id="KW-0862">Zinc</keyword>
<dbReference type="SMART" id="SM00225">
    <property type="entry name" value="BTB"/>
    <property type="match status" value="1"/>
</dbReference>
<keyword evidence="9" id="KW-0804">Transcription</keyword>
<evidence type="ECO:0000256" key="5">
    <source>
        <dbReference type="ARBA" id="ARBA00022771"/>
    </source>
</evidence>
<evidence type="ECO:0000313" key="15">
    <source>
        <dbReference type="Ensembl" id="ENSACOP00000022092.1"/>
    </source>
</evidence>
<dbReference type="FunFam" id="3.30.160.60:FF:001498">
    <property type="entry name" value="Zinc finger protein 404"/>
    <property type="match status" value="1"/>
</dbReference>
<dbReference type="PROSITE" id="PS50097">
    <property type="entry name" value="BTB"/>
    <property type="match status" value="1"/>
</dbReference>
<sequence length="1075" mass="121307">MNIGINLQICPAACKRAVGAAGVMSPGRWWLLVRSTKTLNWEPLQARTGKAETLVDTAWLQGSGCAILHVPSSVSRFCGMFQTCFVFTFPRSGSCSNTVVFSEYTPPTSVAVRSAEQGGSAPAALTGAPRVHRINPQIKMEKKKIRMKSKVAAPNLLRALHSLYQFGHLCDVTVHTQHLGIQEEFLVHKAVLAASSNYFKGLFLHDEMLDTKNCTVTLPDIYTEEFTSFLEFIYTAEVEIEAEKLHRMKEIAERLECKDLLDICEEVKAEGRKGLDLSLHLKGQLCTEGGGPQWPRIQLEESHQLSDSSQVVAIPVQRKLWDRQKHKKLLAGYELIEGQPTSLERGATAFPDPKPRVAKLPRCNQAGPRSRLSVDVVSLQNKSSRSPLSQAESEEACVVIKDSLSEQWEEENSLISKFATKPGRGKSPRCVAKVLPQVAGEECNEALHVTEQRQSHMDLKHNPNPAIKYSCSRCKQLFPTPQSLWQHHLAVHGHKQGFSCVFCDKRFKRQKATSDHVHRVHRQQQCAQACPCCDKVVSSKCALRVHMRTHTGEKPYKCEHCPASFAHRSAYSAHVRKSHEAGQERQLVPVYWMVVPPEHQPDPASCDRGPDREMWAGTSERECVRHEEAPSCEEEPGGSSAAGADCSSEQEQKQKCEEGEARCEEVGEDEGEMGVKGEEVADEDVGYSEADDSRDNEVCTEEDEEEDEYSNKKDGEEPESDEELKVKKVNKSRMQKKSAYVIQCEKCKEQFVSRKKYVDHCRDVHQCLPGKVYQCDICSKSFASYNSWKEHRACVHTEERQFACSLCNATFKRKRDVRTHSMRKHEGRVKRPLCSVCGKILSSRTALVFHMRTHTGEKPYECGICHSRFAQPSQLKIHTRSHTGEKPYICEDCGACFADKGKLTVHKRTHTGERLFKCDVCGKHFATNEYLKCHKRCHLGAKPYKCGVCGKTFGLRASLAQHSNVHAETRPYFCEQCGKAFTQQGALRRHQRIHTGEKPYKCRACERTFTDMSTLRRHVSVHDRSAHWRSFLIDLTTKKDHNWSKIETFSGAFVGEACAPEVWSVDQENSCIWEG</sequence>
<comment type="similarity">
    <text evidence="2">Belongs to the krueppel C2H2-type zinc-finger protein family.</text>
</comment>
<dbReference type="GO" id="GO:0005654">
    <property type="term" value="C:nucleoplasm"/>
    <property type="evidence" value="ECO:0007669"/>
    <property type="project" value="TreeGrafter"/>
</dbReference>
<feature type="domain" description="C2H2-type" evidence="14">
    <location>
        <begin position="1000"/>
        <end position="1027"/>
    </location>
</feature>
<dbReference type="GO" id="GO:0002682">
    <property type="term" value="P:regulation of immune system process"/>
    <property type="evidence" value="ECO:0007669"/>
    <property type="project" value="TreeGrafter"/>
</dbReference>
<feature type="domain" description="C2H2-type" evidence="14">
    <location>
        <begin position="860"/>
        <end position="887"/>
    </location>
</feature>
<organism evidence="15 16">
    <name type="scientific">Amazona collaria</name>
    <name type="common">yellow-billed parrot</name>
    <dbReference type="NCBI Taxonomy" id="241587"/>
    <lineage>
        <taxon>Eukaryota</taxon>
        <taxon>Metazoa</taxon>
        <taxon>Chordata</taxon>
        <taxon>Craniata</taxon>
        <taxon>Vertebrata</taxon>
        <taxon>Euteleostomi</taxon>
        <taxon>Archelosauria</taxon>
        <taxon>Archosauria</taxon>
        <taxon>Dinosauria</taxon>
        <taxon>Saurischia</taxon>
        <taxon>Theropoda</taxon>
        <taxon>Coelurosauria</taxon>
        <taxon>Aves</taxon>
        <taxon>Neognathae</taxon>
        <taxon>Neoaves</taxon>
        <taxon>Telluraves</taxon>
        <taxon>Australaves</taxon>
        <taxon>Psittaciformes</taxon>
        <taxon>Psittacidae</taxon>
        <taxon>Amazona</taxon>
    </lineage>
</organism>
<dbReference type="GO" id="GO:0001227">
    <property type="term" value="F:DNA-binding transcription repressor activity, RNA polymerase II-specific"/>
    <property type="evidence" value="ECO:0007669"/>
    <property type="project" value="TreeGrafter"/>
</dbReference>
<dbReference type="Pfam" id="PF00096">
    <property type="entry name" value="zf-C2H2"/>
    <property type="match status" value="6"/>
</dbReference>
<reference evidence="15" key="2">
    <citation type="submission" date="2025-09" db="UniProtKB">
        <authorList>
            <consortium name="Ensembl"/>
        </authorList>
    </citation>
    <scope>IDENTIFICATION</scope>
</reference>
<dbReference type="FunFam" id="3.30.160.60:FF:002343">
    <property type="entry name" value="Zinc finger protein 33A"/>
    <property type="match status" value="1"/>
</dbReference>
<evidence type="ECO:0000256" key="10">
    <source>
        <dbReference type="ARBA" id="ARBA00023242"/>
    </source>
</evidence>
<dbReference type="InterPro" id="IPR011333">
    <property type="entry name" value="SKP1/BTB/POZ_sf"/>
</dbReference>
<dbReference type="FunFam" id="3.30.160.60:FF:001818">
    <property type="entry name" value="GDNF-inducible zinc finger protein 1 isoform X1"/>
    <property type="match status" value="1"/>
</dbReference>
<evidence type="ECO:0000256" key="6">
    <source>
        <dbReference type="ARBA" id="ARBA00022833"/>
    </source>
</evidence>
<dbReference type="SMART" id="SM00355">
    <property type="entry name" value="ZnF_C2H2"/>
    <property type="match status" value="14"/>
</dbReference>
<dbReference type="Proteomes" id="UP000694522">
    <property type="component" value="Unplaced"/>
</dbReference>
<feature type="compositionally biased region" description="Basic and acidic residues" evidence="12">
    <location>
        <begin position="650"/>
        <end position="665"/>
    </location>
</feature>
<dbReference type="GO" id="GO:0008270">
    <property type="term" value="F:zinc ion binding"/>
    <property type="evidence" value="ECO:0007669"/>
    <property type="project" value="UniProtKB-KW"/>
</dbReference>
<dbReference type="Pfam" id="PF13912">
    <property type="entry name" value="zf-C2H2_6"/>
    <property type="match status" value="2"/>
</dbReference>
<dbReference type="GO" id="GO:0000978">
    <property type="term" value="F:RNA polymerase II cis-regulatory region sequence-specific DNA binding"/>
    <property type="evidence" value="ECO:0007669"/>
    <property type="project" value="TreeGrafter"/>
</dbReference>
<evidence type="ECO:0000256" key="11">
    <source>
        <dbReference type="PROSITE-ProRule" id="PRU00042"/>
    </source>
</evidence>
<evidence type="ECO:0000256" key="1">
    <source>
        <dbReference type="ARBA" id="ARBA00004123"/>
    </source>
</evidence>
<evidence type="ECO:0000313" key="16">
    <source>
        <dbReference type="Proteomes" id="UP000694522"/>
    </source>
</evidence>
<evidence type="ECO:0000259" key="13">
    <source>
        <dbReference type="PROSITE" id="PS50097"/>
    </source>
</evidence>
<dbReference type="InterPro" id="IPR036236">
    <property type="entry name" value="Znf_C2H2_sf"/>
</dbReference>
<dbReference type="InterPro" id="IPR013087">
    <property type="entry name" value="Znf_C2H2_type"/>
</dbReference>
<feature type="compositionally biased region" description="Acidic residues" evidence="12">
    <location>
        <begin position="698"/>
        <end position="708"/>
    </location>
</feature>
<dbReference type="PROSITE" id="PS00028">
    <property type="entry name" value="ZINC_FINGER_C2H2_1"/>
    <property type="match status" value="14"/>
</dbReference>
<evidence type="ECO:0000259" key="14">
    <source>
        <dbReference type="PROSITE" id="PS50157"/>
    </source>
</evidence>
<dbReference type="FunFam" id="3.30.160.60:FF:000065">
    <property type="entry name" value="B-cell CLL/lymphoma 6, member B"/>
    <property type="match status" value="1"/>
</dbReference>
<evidence type="ECO:0000256" key="12">
    <source>
        <dbReference type="SAM" id="MobiDB-lite"/>
    </source>
</evidence>
<dbReference type="SUPFAM" id="SSF54695">
    <property type="entry name" value="POZ domain"/>
    <property type="match status" value="1"/>
</dbReference>
<dbReference type="FunFam" id="3.30.160.60:FF:000446">
    <property type="entry name" value="Zinc finger protein"/>
    <property type="match status" value="1"/>
</dbReference>
<feature type="domain" description="BTB" evidence="13">
    <location>
        <begin position="170"/>
        <end position="242"/>
    </location>
</feature>
<feature type="compositionally biased region" description="Acidic residues" evidence="12">
    <location>
        <begin position="680"/>
        <end position="690"/>
    </location>
</feature>
<dbReference type="FunFam" id="3.30.160.60:FF:000690">
    <property type="entry name" value="Zinc finger protein 354C"/>
    <property type="match status" value="1"/>
</dbReference>
<feature type="domain" description="C2H2-type" evidence="14">
    <location>
        <begin position="498"/>
        <end position="526"/>
    </location>
</feature>
<comment type="subcellular location">
    <subcellularLocation>
        <location evidence="1">Nucleus</location>
    </subcellularLocation>
</comment>
<evidence type="ECO:0008006" key="17">
    <source>
        <dbReference type="Google" id="ProtNLM"/>
    </source>
</evidence>
<feature type="compositionally biased region" description="Basic and acidic residues" evidence="12">
    <location>
        <begin position="619"/>
        <end position="629"/>
    </location>
</feature>
<reference evidence="15" key="1">
    <citation type="submission" date="2025-08" db="UniProtKB">
        <authorList>
            <consortium name="Ensembl"/>
        </authorList>
    </citation>
    <scope>IDENTIFICATION</scope>
</reference>
<protein>
    <recommendedName>
        <fullName evidence="17">GDNF-inducible zinc finger protein 1</fullName>
    </recommendedName>
</protein>
<dbReference type="InterPro" id="IPR000210">
    <property type="entry name" value="BTB/POZ_dom"/>
</dbReference>